<reference evidence="8" key="1">
    <citation type="submission" date="2020-05" db="EMBL/GenBank/DDBJ databases">
        <title>Phylogenomic resolution of chytrid fungi.</title>
        <authorList>
            <person name="Stajich J.E."/>
            <person name="Amses K."/>
            <person name="Simmons R."/>
            <person name="Seto K."/>
            <person name="Myers J."/>
            <person name="Bonds A."/>
            <person name="Quandt C.A."/>
            <person name="Barry K."/>
            <person name="Liu P."/>
            <person name="Grigoriev I."/>
            <person name="Longcore J.E."/>
            <person name="James T.Y."/>
        </authorList>
    </citation>
    <scope>NUCLEOTIDE SEQUENCE</scope>
    <source>
        <strain evidence="8">JEL0476</strain>
    </source>
</reference>
<dbReference type="InterPro" id="IPR050147">
    <property type="entry name" value="Ser/Thr_Dehydratase"/>
</dbReference>
<dbReference type="PROSITE" id="PS00165">
    <property type="entry name" value="DEHYDRATASE_SER_THR"/>
    <property type="match status" value="1"/>
</dbReference>
<dbReference type="EMBL" id="JADGJW010000008">
    <property type="protein sequence ID" value="KAJ3227954.1"/>
    <property type="molecule type" value="Genomic_DNA"/>
</dbReference>
<dbReference type="Pfam" id="PF00291">
    <property type="entry name" value="PALP"/>
    <property type="match status" value="1"/>
</dbReference>
<sequence>MHLKTPVIELPSNGLNLNKVFLKLDNLQPSGSFKIRGISNLVKKAIEKLPKNQPVKFLVSSSGGNAGISTAYVGLKLAIPVKVFVPVTTKEFVIKILQANKADVLVGGESWVEANEQALGFFKAAQQEFGIDLWEGHSTLITEIEEKIDFVIVSVGGGGLLSGVLEGLRAKNSTAKVIAVETKATSLGAKTVTENLIHSCKSYGTENIFSVVVEDRLAVQAISKFADDFKFLVEPACSASLSLVLLKEGEEILKEKVFKKINFTEKKLSESNILVVVCGGNSVTLKMITEWKTLFNL</sequence>
<dbReference type="PANTHER" id="PTHR48078">
    <property type="entry name" value="THREONINE DEHYDRATASE, MITOCHONDRIAL-RELATED"/>
    <property type="match status" value="1"/>
</dbReference>
<dbReference type="AlphaFoldDB" id="A0AAD5UBP4"/>
<keyword evidence="5" id="KW-0456">Lyase</keyword>
<dbReference type="GO" id="GO:0006567">
    <property type="term" value="P:L-threonine catabolic process"/>
    <property type="evidence" value="ECO:0007669"/>
    <property type="project" value="TreeGrafter"/>
</dbReference>
<comment type="cofactor">
    <cofactor evidence="1">
        <name>pyridoxal 5'-phosphate</name>
        <dbReference type="ChEBI" id="CHEBI:597326"/>
    </cofactor>
</comment>
<accession>A0AAD5UBP4</accession>
<feature type="domain" description="Tryptophan synthase beta chain-like PALP" evidence="7">
    <location>
        <begin position="4"/>
        <end position="250"/>
    </location>
</feature>
<organism evidence="8 9">
    <name type="scientific">Clydaea vesicula</name>
    <dbReference type="NCBI Taxonomy" id="447962"/>
    <lineage>
        <taxon>Eukaryota</taxon>
        <taxon>Fungi</taxon>
        <taxon>Fungi incertae sedis</taxon>
        <taxon>Chytridiomycota</taxon>
        <taxon>Chytridiomycota incertae sedis</taxon>
        <taxon>Chytridiomycetes</taxon>
        <taxon>Lobulomycetales</taxon>
        <taxon>Lobulomycetaceae</taxon>
        <taxon>Clydaea</taxon>
    </lineage>
</organism>
<dbReference type="InterPro" id="IPR000634">
    <property type="entry name" value="Ser/Thr_deHydtase_PyrdxlP-BS"/>
</dbReference>
<gene>
    <name evidence="8" type="ORF">HK099_007823</name>
</gene>
<evidence type="ECO:0000313" key="9">
    <source>
        <dbReference type="Proteomes" id="UP001211065"/>
    </source>
</evidence>
<evidence type="ECO:0000256" key="4">
    <source>
        <dbReference type="ARBA" id="ARBA00022898"/>
    </source>
</evidence>
<dbReference type="GO" id="GO:0003941">
    <property type="term" value="F:L-serine ammonia-lyase activity"/>
    <property type="evidence" value="ECO:0007669"/>
    <property type="project" value="UniProtKB-EC"/>
</dbReference>
<evidence type="ECO:0000256" key="6">
    <source>
        <dbReference type="ARBA" id="ARBA00049406"/>
    </source>
</evidence>
<dbReference type="PANTHER" id="PTHR48078:SF2">
    <property type="entry name" value="CATABOLIC L-SERINE_THREONINE DEHYDRATASE"/>
    <property type="match status" value="1"/>
</dbReference>
<dbReference type="Proteomes" id="UP001211065">
    <property type="component" value="Unassembled WGS sequence"/>
</dbReference>
<evidence type="ECO:0000256" key="2">
    <source>
        <dbReference type="ARBA" id="ARBA00010869"/>
    </source>
</evidence>
<dbReference type="InterPro" id="IPR036052">
    <property type="entry name" value="TrpB-like_PALP_sf"/>
</dbReference>
<keyword evidence="9" id="KW-1185">Reference proteome</keyword>
<keyword evidence="4" id="KW-0663">Pyridoxal phosphate</keyword>
<comment type="similarity">
    <text evidence="2">Belongs to the serine/threonine dehydratase family.</text>
</comment>
<evidence type="ECO:0000256" key="5">
    <source>
        <dbReference type="ARBA" id="ARBA00023239"/>
    </source>
</evidence>
<evidence type="ECO:0000313" key="8">
    <source>
        <dbReference type="EMBL" id="KAJ3227954.1"/>
    </source>
</evidence>
<evidence type="ECO:0000256" key="3">
    <source>
        <dbReference type="ARBA" id="ARBA00012093"/>
    </source>
</evidence>
<dbReference type="EC" id="4.3.1.17" evidence="3"/>
<name>A0AAD5UBP4_9FUNG</name>
<evidence type="ECO:0000259" key="7">
    <source>
        <dbReference type="Pfam" id="PF00291"/>
    </source>
</evidence>
<dbReference type="GO" id="GO:0004794">
    <property type="term" value="F:threonine deaminase activity"/>
    <property type="evidence" value="ECO:0007669"/>
    <property type="project" value="TreeGrafter"/>
</dbReference>
<comment type="catalytic activity">
    <reaction evidence="6">
        <text>L-serine = pyruvate + NH4(+)</text>
        <dbReference type="Rhea" id="RHEA:19169"/>
        <dbReference type="ChEBI" id="CHEBI:15361"/>
        <dbReference type="ChEBI" id="CHEBI:28938"/>
        <dbReference type="ChEBI" id="CHEBI:33384"/>
        <dbReference type="EC" id="4.3.1.17"/>
    </reaction>
</comment>
<dbReference type="SUPFAM" id="SSF53686">
    <property type="entry name" value="Tryptophan synthase beta subunit-like PLP-dependent enzymes"/>
    <property type="match status" value="1"/>
</dbReference>
<dbReference type="GO" id="GO:0006565">
    <property type="term" value="P:L-serine catabolic process"/>
    <property type="evidence" value="ECO:0007669"/>
    <property type="project" value="TreeGrafter"/>
</dbReference>
<dbReference type="GO" id="GO:0030170">
    <property type="term" value="F:pyridoxal phosphate binding"/>
    <property type="evidence" value="ECO:0007669"/>
    <property type="project" value="InterPro"/>
</dbReference>
<dbReference type="InterPro" id="IPR001926">
    <property type="entry name" value="TrpB-like_PALP"/>
</dbReference>
<proteinExistence type="inferred from homology"/>
<dbReference type="GO" id="GO:0009097">
    <property type="term" value="P:isoleucine biosynthetic process"/>
    <property type="evidence" value="ECO:0007669"/>
    <property type="project" value="TreeGrafter"/>
</dbReference>
<comment type="caution">
    <text evidence="8">The sequence shown here is derived from an EMBL/GenBank/DDBJ whole genome shotgun (WGS) entry which is preliminary data.</text>
</comment>
<dbReference type="Gene3D" id="3.40.50.1100">
    <property type="match status" value="3"/>
</dbReference>
<evidence type="ECO:0000256" key="1">
    <source>
        <dbReference type="ARBA" id="ARBA00001933"/>
    </source>
</evidence>
<protein>
    <recommendedName>
        <fullName evidence="3">L-serine ammonia-lyase</fullName>
        <ecNumber evidence="3">4.3.1.17</ecNumber>
    </recommendedName>
</protein>